<organism evidence="1 2">
    <name type="scientific">Burkholderia multivorans</name>
    <dbReference type="NCBI Taxonomy" id="87883"/>
    <lineage>
        <taxon>Bacteria</taxon>
        <taxon>Pseudomonadati</taxon>
        <taxon>Pseudomonadota</taxon>
        <taxon>Betaproteobacteria</taxon>
        <taxon>Burkholderiales</taxon>
        <taxon>Burkholderiaceae</taxon>
        <taxon>Burkholderia</taxon>
        <taxon>Burkholderia cepacia complex</taxon>
    </lineage>
</organism>
<proteinExistence type="predicted"/>
<evidence type="ECO:0000313" key="1">
    <source>
        <dbReference type="EMBL" id="PRE53074.1"/>
    </source>
</evidence>
<sequence>MPRARPKQPSGAALTGLQDCHSAVSVACGTIARMEASDGEPHAVPSTTHRRCVPIEPFSGVSS</sequence>
<accession>A0AB37AVP6</accession>
<dbReference type="AlphaFoldDB" id="A0AB37AVP6"/>
<evidence type="ECO:0000313" key="2">
    <source>
        <dbReference type="Proteomes" id="UP000237811"/>
    </source>
</evidence>
<name>A0AB37AVP6_9BURK</name>
<comment type="caution">
    <text evidence="1">The sequence shown here is derived from an EMBL/GenBank/DDBJ whole genome shotgun (WGS) entry which is preliminary data.</text>
</comment>
<protein>
    <submittedName>
        <fullName evidence="1">Uncharacterized protein</fullName>
    </submittedName>
</protein>
<gene>
    <name evidence="1" type="ORF">C6P99_06385</name>
</gene>
<reference evidence="1 2" key="1">
    <citation type="submission" date="2018-03" db="EMBL/GenBank/DDBJ databases">
        <authorList>
            <person name="Nguyen K."/>
            <person name="Fouts D."/>
            <person name="Sutton G."/>
        </authorList>
    </citation>
    <scope>NUCLEOTIDE SEQUENCE [LARGE SCALE GENOMIC DNA]</scope>
    <source>
        <strain evidence="1 2">AU14328</strain>
    </source>
</reference>
<dbReference type="Proteomes" id="UP000237811">
    <property type="component" value="Unassembled WGS sequence"/>
</dbReference>
<dbReference type="EMBL" id="PVFR01000017">
    <property type="protein sequence ID" value="PRE53074.1"/>
    <property type="molecule type" value="Genomic_DNA"/>
</dbReference>